<dbReference type="InterPro" id="IPR002970">
    <property type="entry name" value="Tick_his-bd"/>
</dbReference>
<evidence type="ECO:0000313" key="2">
    <source>
        <dbReference type="EMBL" id="MAA15021.1"/>
    </source>
</evidence>
<feature type="chain" id="PRO_5012375247" evidence="1">
    <location>
        <begin position="21"/>
        <end position="207"/>
    </location>
</feature>
<dbReference type="EMBL" id="GFPF01003875">
    <property type="protein sequence ID" value="MAA15021.1"/>
    <property type="molecule type" value="Transcribed_RNA"/>
</dbReference>
<dbReference type="Pfam" id="PF02098">
    <property type="entry name" value="His_binding"/>
    <property type="match status" value="1"/>
</dbReference>
<dbReference type="AlphaFoldDB" id="A0A224YKG3"/>
<dbReference type="GO" id="GO:0030682">
    <property type="term" value="P:symbiont-mediated perturbation of host defenses"/>
    <property type="evidence" value="ECO:0007669"/>
    <property type="project" value="InterPro"/>
</dbReference>
<dbReference type="Gene3D" id="2.40.128.20">
    <property type="match status" value="1"/>
</dbReference>
<accession>A0A224YKG3</accession>
<protein>
    <submittedName>
        <fullName evidence="2">Lipocalin</fullName>
    </submittedName>
</protein>
<reference evidence="2" key="1">
    <citation type="journal article" date="2017" name="Parasit. Vectors">
        <title>Sialotranscriptomics of Rhipicephalus zambeziensis reveals intricate expression profiles of secretory proteins and suggests tight temporal transcriptional regulation during blood-feeding.</title>
        <authorList>
            <person name="de Castro M.H."/>
            <person name="de Klerk D."/>
            <person name="Pienaar R."/>
            <person name="Rees D.J.G."/>
            <person name="Mans B.J."/>
        </authorList>
    </citation>
    <scope>NUCLEOTIDE SEQUENCE</scope>
    <source>
        <tissue evidence="2">Salivary glands</tissue>
    </source>
</reference>
<dbReference type="SUPFAM" id="SSF50814">
    <property type="entry name" value="Lipocalins"/>
    <property type="match status" value="1"/>
</dbReference>
<dbReference type="InterPro" id="IPR012674">
    <property type="entry name" value="Calycin"/>
</dbReference>
<feature type="signal peptide" evidence="1">
    <location>
        <begin position="1"/>
        <end position="20"/>
    </location>
</feature>
<dbReference type="GO" id="GO:0043176">
    <property type="term" value="F:amine binding"/>
    <property type="evidence" value="ECO:0007669"/>
    <property type="project" value="InterPro"/>
</dbReference>
<keyword evidence="1" id="KW-0732">Signal</keyword>
<proteinExistence type="predicted"/>
<name>A0A224YKG3_9ACAR</name>
<organism evidence="2">
    <name type="scientific">Rhipicephalus zambeziensis</name>
    <dbReference type="NCBI Taxonomy" id="60191"/>
    <lineage>
        <taxon>Eukaryota</taxon>
        <taxon>Metazoa</taxon>
        <taxon>Ecdysozoa</taxon>
        <taxon>Arthropoda</taxon>
        <taxon>Chelicerata</taxon>
        <taxon>Arachnida</taxon>
        <taxon>Acari</taxon>
        <taxon>Parasitiformes</taxon>
        <taxon>Ixodida</taxon>
        <taxon>Ixodoidea</taxon>
        <taxon>Ixodidae</taxon>
        <taxon>Rhipicephalinae</taxon>
        <taxon>Rhipicephalus</taxon>
        <taxon>Rhipicephalus</taxon>
    </lineage>
</organism>
<evidence type="ECO:0000256" key="1">
    <source>
        <dbReference type="SAM" id="SignalP"/>
    </source>
</evidence>
<sequence length="207" mass="23694">MMFAQALGLLMLFAAYAVQAKDPAGVTQTSTYRYEEDPEHSEEQKVEELAEVRETWFVKKRNLPPTGFTCHSATKLLKGEGDYTYLFNVRNGSSGDHYIKWNVTMTPVTTRNHTEPNAVRYYYLPRNMYPNQTQQTSKLMTYDSKEGCAVFATVVVIPNVGLYRACMVVQTKSTVDRDTPGKCNNVYNTYCPHYEEMEDTPWDATCK</sequence>